<dbReference type="GO" id="GO:0009044">
    <property type="term" value="F:xylan 1,4-beta-xylosidase activity"/>
    <property type="evidence" value="ECO:0007669"/>
    <property type="project" value="InterPro"/>
</dbReference>
<dbReference type="EMBL" id="FZOU01000009">
    <property type="protein sequence ID" value="SNT36685.1"/>
    <property type="molecule type" value="Genomic_DNA"/>
</dbReference>
<evidence type="ECO:0000256" key="1">
    <source>
        <dbReference type="ARBA" id="ARBA00005336"/>
    </source>
</evidence>
<dbReference type="SMART" id="SM01217">
    <property type="entry name" value="Fn3_like"/>
    <property type="match status" value="1"/>
</dbReference>
<dbReference type="SUPFAM" id="SSF56988">
    <property type="entry name" value="Anthrax protective antigen"/>
    <property type="match status" value="1"/>
</dbReference>
<dbReference type="AlphaFoldDB" id="A0A239M208"/>
<keyword evidence="7" id="KW-1185">Reference proteome</keyword>
<dbReference type="InterPro" id="IPR036881">
    <property type="entry name" value="Glyco_hydro_3_C_sf"/>
</dbReference>
<dbReference type="InterPro" id="IPR017853">
    <property type="entry name" value="GH"/>
</dbReference>
<dbReference type="InterPro" id="IPR013783">
    <property type="entry name" value="Ig-like_fold"/>
</dbReference>
<sequence>MRTLLLATFVLAGWTPAAFGQTDPAYKNPALTPEARAHDLVSRMTLEEKAMQSINTAPAIPRLGVPAYDFWSEGLHGVARSGYSTLFPQAIGMAATWDAPLLGRIGEVVSTEARAKYNEAVRNDVHSIYFGLTIWSPNINIFRDPRWGRGQETYGEDPYLTGTLGQRFIEGLQGPDPLHPRVVATPKHFAVHSGPENVRHKFNVDPSPHDLWDTYLPQFRRAIVDAKADSIMCAYNAVDGKPACASDLLLNDILRKDWKFTGFITSDCGAVDDFFEKNAHQYSPDKEHAAATGVLLGTDTNCGSTYKALPDAVKAGLLKESDLDRTLERLFVARFRLGLFDPPAKDGYGKIPFSEDRSPEHLALSLKTAHESMVLLKNDGILPLAPGRYKRIAVIGPNAASLSALEGNYNAVPKNPQMPVEALRAAFTGAKVIFAEGAPYADGVPLPVPSTMLRQPTGNGAGLRAEYFAGAPEGKPAAVRTDDQIDFDWNSASPVAGLKQDDFAVRWTGYLLPPMAGDLEFNMRLAHCYPCGDREHFTVKIDGREVSAYGTSAEEGRESTTPRFHVNFADTRPHRIEVVYTHSAPLFGGGITLEWVPPAGVLQKEAVAAAQASDLVVAMVGLSPELEGEEMKIQVPGFAGGDRTDIQLPASQVKMLQDVAATGKPMVVVLLNGSALAVNWAQEHANAILEAWYPGEFGGKAIADTLLGRNNPAGRLPVTFYASVDDIPAFDDYAMKNRTYRYFTGTPLYRFGYGLSYTRFAYANLKIDHASLSAGDTLTATVEVKNTGPVAGEEVAQLYLVPPAAGNGGLSPHLQLEGYQRVSLKPGESRKLTFTLSPRDLSEVDAQGVRSVQPGSYSVAVGGAQPGDKQAPAASVSAQFTIAGTAAIAR</sequence>
<proteinExistence type="inferred from homology"/>
<dbReference type="InterPro" id="IPR044993">
    <property type="entry name" value="BXL"/>
</dbReference>
<dbReference type="GO" id="GO:0031222">
    <property type="term" value="P:arabinan catabolic process"/>
    <property type="evidence" value="ECO:0007669"/>
    <property type="project" value="TreeGrafter"/>
</dbReference>
<feature type="domain" description="PA14" evidence="5">
    <location>
        <begin position="458"/>
        <end position="611"/>
    </location>
</feature>
<dbReference type="InterPro" id="IPR002772">
    <property type="entry name" value="Glyco_hydro_3_C"/>
</dbReference>
<evidence type="ECO:0000259" key="5">
    <source>
        <dbReference type="PROSITE" id="PS51820"/>
    </source>
</evidence>
<dbReference type="PANTHER" id="PTHR42721:SF3">
    <property type="entry name" value="BETA-D-XYLOSIDASE 5-RELATED"/>
    <property type="match status" value="1"/>
</dbReference>
<keyword evidence="2 4" id="KW-0732">Signal</keyword>
<dbReference type="Gene3D" id="3.20.20.300">
    <property type="entry name" value="Glycoside hydrolase, family 3, N-terminal domain"/>
    <property type="match status" value="1"/>
</dbReference>
<dbReference type="InterPro" id="IPR037524">
    <property type="entry name" value="PA14/GLEYA"/>
</dbReference>
<dbReference type="OrthoDB" id="9805821at2"/>
<protein>
    <submittedName>
        <fullName evidence="6">Beta-glucosidase</fullName>
    </submittedName>
</protein>
<feature type="signal peptide" evidence="4">
    <location>
        <begin position="1"/>
        <end position="20"/>
    </location>
</feature>
<evidence type="ECO:0000313" key="7">
    <source>
        <dbReference type="Proteomes" id="UP000198356"/>
    </source>
</evidence>
<dbReference type="InterPro" id="IPR026891">
    <property type="entry name" value="Fn3-like"/>
</dbReference>
<accession>A0A239M208</accession>
<name>A0A239M208_9BACT</name>
<dbReference type="Pfam" id="PF00933">
    <property type="entry name" value="Glyco_hydro_3"/>
    <property type="match status" value="1"/>
</dbReference>
<keyword evidence="3" id="KW-0378">Hydrolase</keyword>
<organism evidence="6 7">
    <name type="scientific">Granulicella rosea</name>
    <dbReference type="NCBI Taxonomy" id="474952"/>
    <lineage>
        <taxon>Bacteria</taxon>
        <taxon>Pseudomonadati</taxon>
        <taxon>Acidobacteriota</taxon>
        <taxon>Terriglobia</taxon>
        <taxon>Terriglobales</taxon>
        <taxon>Acidobacteriaceae</taxon>
        <taxon>Granulicella</taxon>
    </lineage>
</organism>
<evidence type="ECO:0000256" key="2">
    <source>
        <dbReference type="ARBA" id="ARBA00022729"/>
    </source>
</evidence>
<evidence type="ECO:0000256" key="3">
    <source>
        <dbReference type="ARBA" id="ARBA00022801"/>
    </source>
</evidence>
<dbReference type="PROSITE" id="PS51820">
    <property type="entry name" value="PA14"/>
    <property type="match status" value="1"/>
</dbReference>
<dbReference type="Gene3D" id="3.40.50.1700">
    <property type="entry name" value="Glycoside hydrolase family 3 C-terminal domain"/>
    <property type="match status" value="2"/>
</dbReference>
<dbReference type="RefSeq" id="WP_089410037.1">
    <property type="nucleotide sequence ID" value="NZ_FZOU01000009.1"/>
</dbReference>
<evidence type="ECO:0000313" key="6">
    <source>
        <dbReference type="EMBL" id="SNT36685.1"/>
    </source>
</evidence>
<gene>
    <name evidence="6" type="ORF">SAMN05421770_10953</name>
</gene>
<dbReference type="GO" id="GO:0045493">
    <property type="term" value="P:xylan catabolic process"/>
    <property type="evidence" value="ECO:0007669"/>
    <property type="project" value="InterPro"/>
</dbReference>
<dbReference type="SUPFAM" id="SSF51445">
    <property type="entry name" value="(Trans)glycosidases"/>
    <property type="match status" value="1"/>
</dbReference>
<dbReference type="Pfam" id="PF07691">
    <property type="entry name" value="PA14"/>
    <property type="match status" value="1"/>
</dbReference>
<comment type="similarity">
    <text evidence="1">Belongs to the glycosyl hydrolase 3 family.</text>
</comment>
<dbReference type="InterPro" id="IPR001764">
    <property type="entry name" value="Glyco_hydro_3_N"/>
</dbReference>
<dbReference type="Proteomes" id="UP000198356">
    <property type="component" value="Unassembled WGS sequence"/>
</dbReference>
<dbReference type="SUPFAM" id="SSF52279">
    <property type="entry name" value="Beta-D-glucan exohydrolase, C-terminal domain"/>
    <property type="match status" value="1"/>
</dbReference>
<reference evidence="6 7" key="1">
    <citation type="submission" date="2017-06" db="EMBL/GenBank/DDBJ databases">
        <authorList>
            <person name="Kim H.J."/>
            <person name="Triplett B.A."/>
        </authorList>
    </citation>
    <scope>NUCLEOTIDE SEQUENCE [LARGE SCALE GENOMIC DNA]</scope>
    <source>
        <strain evidence="6 7">DSM 18704</strain>
    </source>
</reference>
<evidence type="ECO:0000256" key="4">
    <source>
        <dbReference type="SAM" id="SignalP"/>
    </source>
</evidence>
<dbReference type="SMART" id="SM00758">
    <property type="entry name" value="PA14"/>
    <property type="match status" value="1"/>
</dbReference>
<dbReference type="Gene3D" id="2.60.40.10">
    <property type="entry name" value="Immunoglobulins"/>
    <property type="match status" value="1"/>
</dbReference>
<dbReference type="GO" id="GO:0046556">
    <property type="term" value="F:alpha-L-arabinofuranosidase activity"/>
    <property type="evidence" value="ECO:0007669"/>
    <property type="project" value="TreeGrafter"/>
</dbReference>
<dbReference type="PANTHER" id="PTHR42721">
    <property type="entry name" value="SUGAR HYDROLASE-RELATED"/>
    <property type="match status" value="1"/>
</dbReference>
<dbReference type="PRINTS" id="PR00133">
    <property type="entry name" value="GLHYDRLASE3"/>
</dbReference>
<dbReference type="Pfam" id="PF14310">
    <property type="entry name" value="Fn3-like"/>
    <property type="match status" value="1"/>
</dbReference>
<dbReference type="InterPro" id="IPR011658">
    <property type="entry name" value="PA14_dom"/>
</dbReference>
<dbReference type="Pfam" id="PF01915">
    <property type="entry name" value="Glyco_hydro_3_C"/>
    <property type="match status" value="1"/>
</dbReference>
<dbReference type="InterPro" id="IPR036962">
    <property type="entry name" value="Glyco_hydro_3_N_sf"/>
</dbReference>
<feature type="chain" id="PRO_5013099763" evidence="4">
    <location>
        <begin position="21"/>
        <end position="890"/>
    </location>
</feature>